<evidence type="ECO:0000313" key="2">
    <source>
        <dbReference type="Proteomes" id="UP000276133"/>
    </source>
</evidence>
<reference evidence="1 2" key="1">
    <citation type="journal article" date="2018" name="Sci. Rep.">
        <title>Genomic signatures of local adaptation to the degree of environmental predictability in rotifers.</title>
        <authorList>
            <person name="Franch-Gras L."/>
            <person name="Hahn C."/>
            <person name="Garcia-Roger E.M."/>
            <person name="Carmona M.J."/>
            <person name="Serra M."/>
            <person name="Gomez A."/>
        </authorList>
    </citation>
    <scope>NUCLEOTIDE SEQUENCE [LARGE SCALE GENOMIC DNA]</scope>
    <source>
        <strain evidence="1">HYR1</strain>
    </source>
</reference>
<comment type="caution">
    <text evidence="1">The sequence shown here is derived from an EMBL/GenBank/DDBJ whole genome shotgun (WGS) entry which is preliminary data.</text>
</comment>
<dbReference type="EMBL" id="REGN01006641">
    <property type="protein sequence ID" value="RNA08755.1"/>
    <property type="molecule type" value="Genomic_DNA"/>
</dbReference>
<evidence type="ECO:0000313" key="1">
    <source>
        <dbReference type="EMBL" id="RNA08755.1"/>
    </source>
</evidence>
<gene>
    <name evidence="1" type="ORF">BpHYR1_049566</name>
</gene>
<accession>A0A3M7QCS2</accession>
<dbReference type="Proteomes" id="UP000276133">
    <property type="component" value="Unassembled WGS sequence"/>
</dbReference>
<protein>
    <submittedName>
        <fullName evidence="1">Uncharacterized protein</fullName>
    </submittedName>
</protein>
<sequence length="202" mass="23595">MFISASRSVYLLRYVTSLLILTYHCASVEKLMIKIKFQMSGKKSRTTNLLYALNLEPVYSKIRKTKLSFAKRLLENEFTTKLIKNNQNKVKIRKTVKMEFTDSFNHINMFQLKLSILTYCFNFFSFHSTLDICEKYGAYLNRKTNNKDQIETRFKEDSDLSSSPNRSLDGCYHSSKKWSLTLEQRLSSHENVSGLASQGDYK</sequence>
<dbReference type="AlphaFoldDB" id="A0A3M7QCS2"/>
<name>A0A3M7QCS2_BRAPC</name>
<organism evidence="1 2">
    <name type="scientific">Brachionus plicatilis</name>
    <name type="common">Marine rotifer</name>
    <name type="synonym">Brachionus muelleri</name>
    <dbReference type="NCBI Taxonomy" id="10195"/>
    <lineage>
        <taxon>Eukaryota</taxon>
        <taxon>Metazoa</taxon>
        <taxon>Spiralia</taxon>
        <taxon>Gnathifera</taxon>
        <taxon>Rotifera</taxon>
        <taxon>Eurotatoria</taxon>
        <taxon>Monogononta</taxon>
        <taxon>Pseudotrocha</taxon>
        <taxon>Ploima</taxon>
        <taxon>Brachionidae</taxon>
        <taxon>Brachionus</taxon>
    </lineage>
</organism>
<keyword evidence="2" id="KW-1185">Reference proteome</keyword>
<proteinExistence type="predicted"/>